<organism evidence="1 2">
    <name type="scientific">Arachidicoccus ginsenosidivorans</name>
    <dbReference type="NCBI Taxonomy" id="496057"/>
    <lineage>
        <taxon>Bacteria</taxon>
        <taxon>Pseudomonadati</taxon>
        <taxon>Bacteroidota</taxon>
        <taxon>Chitinophagia</taxon>
        <taxon>Chitinophagales</taxon>
        <taxon>Chitinophagaceae</taxon>
        <taxon>Arachidicoccus</taxon>
    </lineage>
</organism>
<protein>
    <recommendedName>
        <fullName evidence="3">Alpha-L-rhamnosidase six-hairpin glycosidase domain-containing protein</fullName>
    </recommendedName>
</protein>
<dbReference type="OrthoDB" id="2490189at2"/>
<name>A0A5B8VR62_9BACT</name>
<evidence type="ECO:0000313" key="1">
    <source>
        <dbReference type="EMBL" id="QEC74077.1"/>
    </source>
</evidence>
<dbReference type="KEGG" id="agi:FSB73_22830"/>
<proteinExistence type="predicted"/>
<dbReference type="RefSeq" id="WP_146787736.1">
    <property type="nucleotide sequence ID" value="NZ_CP042434.1"/>
</dbReference>
<evidence type="ECO:0008006" key="3">
    <source>
        <dbReference type="Google" id="ProtNLM"/>
    </source>
</evidence>
<accession>A0A5B8VR62</accession>
<dbReference type="EMBL" id="CP042434">
    <property type="protein sequence ID" value="QEC74077.1"/>
    <property type="molecule type" value="Genomic_DNA"/>
</dbReference>
<keyword evidence="2" id="KW-1185">Reference proteome</keyword>
<gene>
    <name evidence="1" type="ORF">FSB73_22830</name>
</gene>
<dbReference type="InterPro" id="IPR012341">
    <property type="entry name" value="6hp_glycosidase-like_sf"/>
</dbReference>
<dbReference type="GO" id="GO:0005975">
    <property type="term" value="P:carbohydrate metabolic process"/>
    <property type="evidence" value="ECO:0007669"/>
    <property type="project" value="InterPro"/>
</dbReference>
<sequence length="711" mass="79532">MNYTNKMIKKEPFNYKINKIASLFIITLLTAGMISSGYSQSARWQMAAKVQKTEASGKVGSDTRAIEWLVAAGAKTAQTRLQPHTDHLEMSGKFISAIITYGIDNNQQVVLKRELIFPMLRTIPNLTGASLKQTFNRGLLPGATENGQPLNILADKFSFDGVLSIEGHTNAGLQLHVQLLPSPDKAAYIEVYQLANHSRQPIALKLKDMDSTRETPAAKGVYGAYKIRSVYYSLGDSTQLLQPGTSIKFSRVIAARRSDRDPYHYDGEFELQKRQRFLRQISQNLQLETPNDTINQMFAFAKIRAAESIFDTKGGLMHGPGGGAYYAALWANDEAEYVSPFFPFLGFEEGNASAVNCYRQFARFMNPEMKPLPSSIIAEGVDVWQGAGDRGDQAMIAYGASRFALAYADSATARRIWPLIKWCFRYLEGKVTQDGVIASNSDELEGRFPAGKVNLSTNCLAYGGYIDAAKLAIILGDPRLSKDYLQKAADLKKAIEQYFGHEVEGFNTYRYFAGNTKLRSWICLPLVVGLNERKDATIKALLSPLLWSKQGILTASGSTTYWDRATLYAFRGLFDAGETDTCYKYFSYYSTMRLLGEHVPYAVEAWPEGDQRQLSAESGLYCRAVTEGLFGLQPMSFNTFTLQPRLPKGWNEMRLNHVMAFRHDFNIQVQRIQKTRNNETNALSVTVTIKGRTVFEKNWDGKAPLLVALPK</sequence>
<dbReference type="AlphaFoldDB" id="A0A5B8VR62"/>
<dbReference type="Gene3D" id="1.50.10.10">
    <property type="match status" value="1"/>
</dbReference>
<dbReference type="SUPFAM" id="SSF48208">
    <property type="entry name" value="Six-hairpin glycosidases"/>
    <property type="match status" value="1"/>
</dbReference>
<reference evidence="1 2" key="1">
    <citation type="journal article" date="2017" name="Int. J. Syst. Evol. Microbiol.">
        <title>Arachidicoccus ginsenosidivorans sp. nov., with ginsenoside-converting activity isolated from ginseng cultivating soil.</title>
        <authorList>
            <person name="Siddiqi M.Z."/>
            <person name="Aslam Z."/>
            <person name="Im W.T."/>
        </authorList>
    </citation>
    <scope>NUCLEOTIDE SEQUENCE [LARGE SCALE GENOMIC DNA]</scope>
    <source>
        <strain evidence="1 2">Gsoil 809</strain>
    </source>
</reference>
<evidence type="ECO:0000313" key="2">
    <source>
        <dbReference type="Proteomes" id="UP000321291"/>
    </source>
</evidence>
<dbReference type="InterPro" id="IPR008928">
    <property type="entry name" value="6-hairpin_glycosidase_sf"/>
</dbReference>
<dbReference type="Proteomes" id="UP000321291">
    <property type="component" value="Chromosome"/>
</dbReference>